<evidence type="ECO:0000313" key="2">
    <source>
        <dbReference type="EMBL" id="CAD9278715.1"/>
    </source>
</evidence>
<evidence type="ECO:0000256" key="1">
    <source>
        <dbReference type="SAM" id="MobiDB-lite"/>
    </source>
</evidence>
<gene>
    <name evidence="2" type="ORF">GOCE00092_LOCUS7624</name>
</gene>
<feature type="region of interest" description="Disordered" evidence="1">
    <location>
        <begin position="846"/>
        <end position="873"/>
    </location>
</feature>
<proteinExistence type="predicted"/>
<sequence length="873" mass="93952">MKLVGTAFLPMAAATVADITSFEGAVTRSVLNAQKVTRRLEESHTPTFINQHHRRFSLRDGVADTESSSSHRRQADDEAQLACDSAFLSCLGSSKCVDCFGSLQTEGIDWASVTSSTPCQPDVVDFLLKGGHCKSLEGDNDAKASFCSTFNSCVVWDDDPPDAGRTIDGNSTALDCSTLTECKWDGYHMEFIGDGICHDNVVGCYNTEICGYDGGDCCPDTCEFDGAYVNCGVDGYSCRDPNSKDCDAKLTSKCPAVDPANDPDAKPVPECNSDETLYRLLQYDSFGDGWDDTKLLLTPKDDASTILFNDGLKDGAQGTEYVCLSSSPKCYRVQLGGGTWGNEISWEIKPMGEGTKSVADGASPMDCTFSVAGDTCERTCVGKANVKPEDDPDYRSYKELYQCIEKQCLIQVGACQQDTSCLPCFTQDAPEFCFANENFNAVIDCGLCQCDKEDDLSDFCSQKATPGAVIPPNPGAPDEPSAPRQCSPTETLQGANAVMTFGGCTKFDQVGVMVTDFDENNFGALDQFEACAHGYKNEDNHGGRTAQSCMGILHDAINQDDPGDPSIPTDAIRALADLVYNNAEQFCECASEANKEAPLCPSFTRFKTLLYESIDACHALDEIDCDAWNEFYGGPEGCKASIEAKFGSVNFSDKPQCEFVKNSCGGSGPFPAFRKLDCGSEIPKNAWDFYNIYARDCLQGDDGKAPISTPTEPTPQTPAPVPSPTLSPTTPVTPGTPTKAPVPGTPQPVPASPSLTYHPSDDDSISQPPVPYTPPDSGGGKKKKRHTMRNFFLLALLGGAAYFYWKKRREGFSFVRYRRQPRNFGAESEMMGGSGLYSGLSMDTSVGASSFEPPTLPPPPSAVDNGAGGQQYI</sequence>
<reference evidence="2" key="1">
    <citation type="submission" date="2021-01" db="EMBL/GenBank/DDBJ databases">
        <authorList>
            <person name="Corre E."/>
            <person name="Pelletier E."/>
            <person name="Niang G."/>
            <person name="Scheremetjew M."/>
            <person name="Finn R."/>
            <person name="Kale V."/>
            <person name="Holt S."/>
            <person name="Cochrane G."/>
            <person name="Meng A."/>
            <person name="Brown T."/>
            <person name="Cohen L."/>
        </authorList>
    </citation>
    <scope>NUCLEOTIDE SEQUENCE</scope>
    <source>
        <strain evidence="2">CCMP 410</strain>
    </source>
</reference>
<evidence type="ECO:0008006" key="3">
    <source>
        <dbReference type="Google" id="ProtNLM"/>
    </source>
</evidence>
<protein>
    <recommendedName>
        <fullName evidence="3">LNR domain-containing protein</fullName>
    </recommendedName>
</protein>
<name>A0A7S1UW17_9STRA</name>
<dbReference type="EMBL" id="HBGK01014822">
    <property type="protein sequence ID" value="CAD9278715.1"/>
    <property type="molecule type" value="Transcribed_RNA"/>
</dbReference>
<organism evidence="2">
    <name type="scientific">Grammatophora oceanica</name>
    <dbReference type="NCBI Taxonomy" id="210454"/>
    <lineage>
        <taxon>Eukaryota</taxon>
        <taxon>Sar</taxon>
        <taxon>Stramenopiles</taxon>
        <taxon>Ochrophyta</taxon>
        <taxon>Bacillariophyta</taxon>
        <taxon>Fragilariophyceae</taxon>
        <taxon>Fragilariophycidae</taxon>
        <taxon>Rhabdonematales</taxon>
        <taxon>Grammatophoraceae</taxon>
        <taxon>Grammatophora</taxon>
    </lineage>
</organism>
<dbReference type="AlphaFoldDB" id="A0A7S1UW17"/>
<feature type="region of interest" description="Disordered" evidence="1">
    <location>
        <begin position="703"/>
        <end position="784"/>
    </location>
</feature>
<feature type="compositionally biased region" description="Pro residues" evidence="1">
    <location>
        <begin position="712"/>
        <end position="725"/>
    </location>
</feature>
<accession>A0A7S1UW17</accession>
<feature type="compositionally biased region" description="Low complexity" evidence="1">
    <location>
        <begin position="726"/>
        <end position="742"/>
    </location>
</feature>